<dbReference type="AlphaFoldDB" id="A0A2P7YIQ8"/>
<dbReference type="GO" id="GO:0000149">
    <property type="term" value="F:SNARE binding"/>
    <property type="evidence" value="ECO:0007669"/>
    <property type="project" value="TreeGrafter"/>
</dbReference>
<sequence length="448" mass="51062">MEPLYVSETVTTTSSLSFGKVTLPRLPLQQYYVVVRLWQKLDSWTLHLEAVVDLRRLALLRRPSRELDDEDLKENSIIWCFDEREYTLPENINNKSIMEAHRRASLTRGRNVSKMSYNVDDIRLLTSLDTGVKELTLLNMKLLNQIDSVLDSVKGKVSEHDPEESRALKFRIHTLHRYITKQRNNNDTLNSKVYERKVLIGNLQRALEDHFPPFKDLCEGQLEYVTSQIEPIHELLGAAVNPEIVLSLRAMGDIISRCFLIESVGEERFSILGIDFPSSTKELLTTCYDTLKAQVPDLPTSIDRINAGLSYIVALMLILADILGVLLNYAMKYLGSRSTVVDHLADSTKKSVKVTYPLFFDARHSEKVVDSNGRRTQLKNIKFEQGLHLLNKNLVTLIDAASNLYSQLFDHKAKRLTLPSEGMDNLLWNLKHLLLFMTAPETAAANGH</sequence>
<evidence type="ECO:0000313" key="4">
    <source>
        <dbReference type="Proteomes" id="UP000241107"/>
    </source>
</evidence>
<dbReference type="Proteomes" id="UP000241107">
    <property type="component" value="Unassembled WGS sequence"/>
</dbReference>
<dbReference type="GeneID" id="36567695"/>
<dbReference type="GO" id="GO:0000323">
    <property type="term" value="C:lytic vacuole"/>
    <property type="evidence" value="ECO:0007669"/>
    <property type="project" value="TreeGrafter"/>
</dbReference>
<gene>
    <name evidence="3" type="ORF">C7M61_004307</name>
</gene>
<keyword evidence="2" id="KW-0812">Transmembrane</keyword>
<dbReference type="VEuPathDB" id="FungiDB:C7M61_004307"/>
<dbReference type="GO" id="GO:0035493">
    <property type="term" value="P:SNARE complex assembly"/>
    <property type="evidence" value="ECO:0007669"/>
    <property type="project" value="TreeGrafter"/>
</dbReference>
<reference evidence="3 4" key="1">
    <citation type="submission" date="2018-03" db="EMBL/GenBank/DDBJ databases">
        <title>Candida pseudohaemulonii genome assembly and annotation.</title>
        <authorList>
            <person name="Munoz J.F."/>
            <person name="Gade L.G."/>
            <person name="Chow N.A."/>
            <person name="Litvintseva A.P."/>
            <person name="Loparev V.N."/>
            <person name="Cuomo C.A."/>
        </authorList>
    </citation>
    <scope>NUCLEOTIDE SEQUENCE [LARGE SCALE GENOMIC DNA]</scope>
    <source>
        <strain evidence="3 4">B12108</strain>
    </source>
</reference>
<comment type="caution">
    <text evidence="3">The sequence shown here is derived from an EMBL/GenBank/DDBJ whole genome shotgun (WGS) entry which is preliminary data.</text>
</comment>
<proteinExistence type="predicted"/>
<keyword evidence="2" id="KW-0472">Membrane</keyword>
<dbReference type="GO" id="GO:0005768">
    <property type="term" value="C:endosome"/>
    <property type="evidence" value="ECO:0007669"/>
    <property type="project" value="TreeGrafter"/>
</dbReference>
<keyword evidence="2" id="KW-1133">Transmembrane helix</keyword>
<protein>
    <submittedName>
        <fullName evidence="3">Uncharacterized protein</fullName>
    </submittedName>
</protein>
<evidence type="ECO:0000256" key="1">
    <source>
        <dbReference type="ARBA" id="ARBA00023054"/>
    </source>
</evidence>
<dbReference type="OrthoDB" id="72772at2759"/>
<dbReference type="PANTHER" id="PTHR15157:SF5">
    <property type="entry name" value="UV RADIATION RESISTANCE-ASSOCIATED GENE PROTEIN"/>
    <property type="match status" value="1"/>
</dbReference>
<feature type="transmembrane region" description="Helical" evidence="2">
    <location>
        <begin position="308"/>
        <end position="329"/>
    </location>
</feature>
<keyword evidence="1" id="KW-0175">Coiled coil</keyword>
<name>A0A2P7YIQ8_9ASCO</name>
<dbReference type="EMBL" id="PYFQ01000013">
    <property type="protein sequence ID" value="PSK35825.1"/>
    <property type="molecule type" value="Genomic_DNA"/>
</dbReference>
<dbReference type="RefSeq" id="XP_024712298.1">
    <property type="nucleotide sequence ID" value="XM_024859629.1"/>
</dbReference>
<organism evidence="3 4">
    <name type="scientific">Candidozyma pseudohaemuli</name>
    <dbReference type="NCBI Taxonomy" id="418784"/>
    <lineage>
        <taxon>Eukaryota</taxon>
        <taxon>Fungi</taxon>
        <taxon>Dikarya</taxon>
        <taxon>Ascomycota</taxon>
        <taxon>Saccharomycotina</taxon>
        <taxon>Pichiomycetes</taxon>
        <taxon>Metschnikowiaceae</taxon>
        <taxon>Candidozyma</taxon>
    </lineage>
</organism>
<keyword evidence="4" id="KW-1185">Reference proteome</keyword>
<accession>A0A2P7YIQ8</accession>
<dbReference type="STRING" id="418784.A0A2P7YIQ8"/>
<dbReference type="PANTHER" id="PTHR15157">
    <property type="entry name" value="UV RADIATION RESISTANCE-ASSOCIATED GENE PROTEIN"/>
    <property type="match status" value="1"/>
</dbReference>
<evidence type="ECO:0000313" key="3">
    <source>
        <dbReference type="EMBL" id="PSK35825.1"/>
    </source>
</evidence>
<evidence type="ECO:0000256" key="2">
    <source>
        <dbReference type="SAM" id="Phobius"/>
    </source>
</evidence>